<feature type="compositionally biased region" description="Basic and acidic residues" evidence="11">
    <location>
        <begin position="79"/>
        <end position="88"/>
    </location>
</feature>
<keyword evidence="9" id="KW-0446">Lipid-binding</keyword>
<keyword evidence="8" id="KW-0445">Lipid transport</keyword>
<feature type="region of interest" description="Disordered" evidence="11">
    <location>
        <begin position="119"/>
        <end position="167"/>
    </location>
</feature>
<sequence>MAQHAPGGNWSSRNPVPKVGKIAQHLKNRDRENQHLEQKEQREEQEKQQRDQQAKQDENRNRDQGGSGAGAQEQQGDEGEARSHPEIKPHRHYKKVTDPTTGRDVEIDDVDKEFMNAVKDPTLSVPNANLNKDTPVQTSPDQSMDEYKENQDVTAPPDPIASGTTSDVPIHGEKTNVLFHPTPSVTYEAFFVQLEKRTYMVCGGCAFAILFIGKMGGASLKTLLILTIGITSAVWLWMMDLIQKGRANEWSNERLRGESATANLLPESAEWINSFLSMIWSIIDPETFSTVADTIEDIMQSSIPKLIENVRVAQIDQGSNPLRVLSIRALPDSHVKDLKESNKKHAEETRSGEEASADSEMGAFYNLEASFAYHAKPSGRSSASKAENMHMLLIFYLGVKGLFGVPLPVFVELIEFIGTVRLRLQVTPDPPFAKSVTLSLMGLPHIKAGCTPMVKQGINILRLPVISNFVNYAIATAASLYVAPKSMSLDLRMMLQGDDIQKDTDAFGILWVRIHRAKDLSKQDTRGSVGGGSDPYINLSFSKYGKPMYCTRVIIDDRNPVWEEAAALLVTPELIRADEELSVELWDSDRSTADDIVGKITLPIKRMIEKPGKMFSVSSKLSGMDEGTEMPGTLYWEVGFFGKPNFRRAMRTDGKNHDLPANFKDRPELQDETGKIDSDEDDAVIHTPPDPLWPSGICTIVIHQIVNLELEEIKGTYRHRKNHEYDPARNYGENKDESGGNLPTSYCSVHMNDALIHRTRSKAVTSNPIFNTSMEHFVRDWRSTIITVTVRDKRFRQHDAILGVIPLKLSDILQRSSQKTRWYSIDGGIGFGRARISVLFRSVEINLAPPLLGWDVGTFQVLSDRIYAQGYHGTGKLTLHTSGITTSIGRSSCHDMDNGDGKYYVKPQNDDTALILPIQHRFRSAIVFELHGSTKGWATLWLKDFPDNQPIDADIPIWKAKMHARLTENYITEDNYEEKRSPGLEDLEIIGRLKFKFQFAAGLHEVFSKHIKNNEDRETYETWEACISEGIRDRIVSKELPEELQTLYGKSLLSNRDVLSHASEEEKKKWLEDTGVDRMQFMGGDAKAIETAERHHTSSSGIEDPKRRSSHADVLEGHDKGQGEKDDNDVSLNQVHSENDDGAGDGNVAGGEQPFNDHQQASQTDRDTSQQSSQDTRQHAHRDSSGQPTSGASSHYTGHSNEGESSGQGSQSSSNNSPSTNSSQGSTGTGSTSKADKREKKKAKRTEHRKHRGAMQWKPARNAAFIKDETQYAFRKVKSKLTGGLQGREPDVETETG</sequence>
<dbReference type="VEuPathDB" id="FungiDB:AAP_00986"/>
<dbReference type="GO" id="GO:0005789">
    <property type="term" value="C:endoplasmic reticulum membrane"/>
    <property type="evidence" value="ECO:0007669"/>
    <property type="project" value="UniProtKB-SubCell"/>
</dbReference>
<evidence type="ECO:0000256" key="4">
    <source>
        <dbReference type="ARBA" id="ARBA00022692"/>
    </source>
</evidence>
<proteinExistence type="predicted"/>
<evidence type="ECO:0000256" key="3">
    <source>
        <dbReference type="ARBA" id="ARBA00022553"/>
    </source>
</evidence>
<comment type="caution">
    <text evidence="15">The sequence shown here is derived from an EMBL/GenBank/DDBJ whole genome shotgun (WGS) entry which is preliminary data.</text>
</comment>
<dbReference type="InterPro" id="IPR037765">
    <property type="entry name" value="C2B_Tricalbin"/>
</dbReference>
<feature type="region of interest" description="Disordered" evidence="11">
    <location>
        <begin position="652"/>
        <end position="674"/>
    </location>
</feature>
<reference evidence="15 16" key="1">
    <citation type="journal article" date="2016" name="Genome Biol. Evol.">
        <title>Divergent and convergent evolution of fungal pathogenicity.</title>
        <authorList>
            <person name="Shang Y."/>
            <person name="Xiao G."/>
            <person name="Zheng P."/>
            <person name="Cen K."/>
            <person name="Zhan S."/>
            <person name="Wang C."/>
        </authorList>
    </citation>
    <scope>NUCLEOTIDE SEQUENCE [LARGE SCALE GENOMIC DNA]</scope>
    <source>
        <strain evidence="15 16">ARSEF 7405</strain>
    </source>
</reference>
<feature type="transmembrane region" description="Helical" evidence="12">
    <location>
        <begin position="390"/>
        <end position="411"/>
    </location>
</feature>
<comment type="subcellular location">
    <subcellularLocation>
        <location evidence="1">Endoplasmic reticulum membrane</location>
    </subcellularLocation>
</comment>
<feature type="region of interest" description="Disordered" evidence="11">
    <location>
        <begin position="1"/>
        <end position="104"/>
    </location>
</feature>
<keyword evidence="5" id="KW-0677">Repeat</keyword>
<evidence type="ECO:0000256" key="12">
    <source>
        <dbReference type="SAM" id="Phobius"/>
    </source>
</evidence>
<protein>
    <submittedName>
        <fullName evidence="15">C2 domain-containing protein</fullName>
    </submittedName>
</protein>
<feature type="compositionally biased region" description="Basic and acidic residues" evidence="11">
    <location>
        <begin position="27"/>
        <end position="63"/>
    </location>
</feature>
<dbReference type="InterPro" id="IPR037767">
    <property type="entry name" value="C2A_Mug190-like"/>
</dbReference>
<dbReference type="EMBL" id="AZGZ01000003">
    <property type="protein sequence ID" value="KZZ96213.1"/>
    <property type="molecule type" value="Genomic_DNA"/>
</dbReference>
<feature type="domain" description="C2" evidence="13">
    <location>
        <begin position="679"/>
        <end position="823"/>
    </location>
</feature>
<keyword evidence="2" id="KW-0813">Transport</keyword>
<dbReference type="PANTHER" id="PTHR47348:SF3">
    <property type="entry name" value="MEIOTICALLY UP-REGULATED GENE 190 PROTEIN"/>
    <property type="match status" value="1"/>
</dbReference>
<dbReference type="InterPro" id="IPR057349">
    <property type="entry name" value="C2_Mug190_3rd"/>
</dbReference>
<keyword evidence="10 12" id="KW-0472">Membrane</keyword>
<dbReference type="Gene3D" id="2.60.40.150">
    <property type="entry name" value="C2 domain"/>
    <property type="match status" value="2"/>
</dbReference>
<feature type="compositionally biased region" description="Low complexity" evidence="11">
    <location>
        <begin position="1159"/>
        <end position="1175"/>
    </location>
</feature>
<feature type="compositionally biased region" description="Polar residues" evidence="11">
    <location>
        <begin position="124"/>
        <end position="142"/>
    </location>
</feature>
<dbReference type="SMART" id="SM00239">
    <property type="entry name" value="C2"/>
    <property type="match status" value="2"/>
</dbReference>
<dbReference type="SUPFAM" id="SSF49562">
    <property type="entry name" value="C2 domain (Calcium/lipid-binding domain, CaLB)"/>
    <property type="match status" value="2"/>
</dbReference>
<dbReference type="Pfam" id="PF00168">
    <property type="entry name" value="C2"/>
    <property type="match status" value="2"/>
</dbReference>
<dbReference type="CDD" id="cd21676">
    <property type="entry name" value="SMP_Mug190"/>
    <property type="match status" value="1"/>
</dbReference>
<feature type="region of interest" description="Disordered" evidence="11">
    <location>
        <begin position="337"/>
        <end position="358"/>
    </location>
</feature>
<evidence type="ECO:0000313" key="15">
    <source>
        <dbReference type="EMBL" id="KZZ96213.1"/>
    </source>
</evidence>
<evidence type="ECO:0000256" key="7">
    <source>
        <dbReference type="ARBA" id="ARBA00022989"/>
    </source>
</evidence>
<evidence type="ECO:0000259" key="13">
    <source>
        <dbReference type="PROSITE" id="PS50004"/>
    </source>
</evidence>
<evidence type="ECO:0000259" key="14">
    <source>
        <dbReference type="PROSITE" id="PS51847"/>
    </source>
</evidence>
<keyword evidence="6" id="KW-0256">Endoplasmic reticulum</keyword>
<dbReference type="Proteomes" id="UP000242877">
    <property type="component" value="Unassembled WGS sequence"/>
</dbReference>
<dbReference type="InterPro" id="IPR000008">
    <property type="entry name" value="C2_dom"/>
</dbReference>
<keyword evidence="4 12" id="KW-0812">Transmembrane</keyword>
<dbReference type="InterPro" id="IPR031468">
    <property type="entry name" value="SMP_LBD"/>
</dbReference>
<keyword evidence="3" id="KW-0597">Phosphoprotein</keyword>
<dbReference type="GO" id="GO:0006869">
    <property type="term" value="P:lipid transport"/>
    <property type="evidence" value="ECO:0007669"/>
    <property type="project" value="UniProtKB-KW"/>
</dbReference>
<dbReference type="OrthoDB" id="419768at2759"/>
<dbReference type="GO" id="GO:0008289">
    <property type="term" value="F:lipid binding"/>
    <property type="evidence" value="ECO:0007669"/>
    <property type="project" value="UniProtKB-KW"/>
</dbReference>
<accession>A0A162IP01</accession>
<evidence type="ECO:0000256" key="8">
    <source>
        <dbReference type="ARBA" id="ARBA00023055"/>
    </source>
</evidence>
<feature type="transmembrane region" description="Helical" evidence="12">
    <location>
        <begin position="223"/>
        <end position="242"/>
    </location>
</feature>
<evidence type="ECO:0000313" key="16">
    <source>
        <dbReference type="Proteomes" id="UP000242877"/>
    </source>
</evidence>
<dbReference type="PROSITE" id="PS50004">
    <property type="entry name" value="C2"/>
    <property type="match status" value="2"/>
</dbReference>
<evidence type="ECO:0000256" key="1">
    <source>
        <dbReference type="ARBA" id="ARBA00004586"/>
    </source>
</evidence>
<feature type="compositionally biased region" description="Basic and acidic residues" evidence="11">
    <location>
        <begin position="95"/>
        <end position="104"/>
    </location>
</feature>
<feature type="compositionally biased region" description="Basic and acidic residues" evidence="11">
    <location>
        <begin position="337"/>
        <end position="353"/>
    </location>
</feature>
<feature type="compositionally biased region" description="Polar residues" evidence="11">
    <location>
        <begin position="1185"/>
        <end position="1199"/>
    </location>
</feature>
<feature type="domain" description="SMP-LTD" evidence="14">
    <location>
        <begin position="265"/>
        <end position="492"/>
    </location>
</feature>
<dbReference type="InterPro" id="IPR035892">
    <property type="entry name" value="C2_domain_sf"/>
</dbReference>
<evidence type="ECO:0000256" key="6">
    <source>
        <dbReference type="ARBA" id="ARBA00022824"/>
    </source>
</evidence>
<evidence type="ECO:0000256" key="2">
    <source>
        <dbReference type="ARBA" id="ARBA00022448"/>
    </source>
</evidence>
<gene>
    <name evidence="15" type="ORF">AAP_00986</name>
</gene>
<evidence type="ECO:0000256" key="5">
    <source>
        <dbReference type="ARBA" id="ARBA00022737"/>
    </source>
</evidence>
<dbReference type="PROSITE" id="PS51847">
    <property type="entry name" value="SMP"/>
    <property type="match status" value="1"/>
</dbReference>
<name>A0A162IP01_9EURO</name>
<evidence type="ECO:0000256" key="11">
    <source>
        <dbReference type="SAM" id="MobiDB-lite"/>
    </source>
</evidence>
<keyword evidence="16" id="KW-1185">Reference proteome</keyword>
<evidence type="ECO:0000256" key="9">
    <source>
        <dbReference type="ARBA" id="ARBA00023121"/>
    </source>
</evidence>
<feature type="compositionally biased region" description="Basic residues" evidence="11">
    <location>
        <begin position="1239"/>
        <end position="1253"/>
    </location>
</feature>
<feature type="compositionally biased region" description="Basic and acidic residues" evidence="11">
    <location>
        <begin position="1103"/>
        <end position="1125"/>
    </location>
</feature>
<keyword evidence="7 12" id="KW-1133">Transmembrane helix</keyword>
<feature type="region of interest" description="Disordered" evidence="11">
    <location>
        <begin position="1091"/>
        <end position="1261"/>
    </location>
</feature>
<feature type="compositionally biased region" description="Low complexity" evidence="11">
    <location>
        <begin position="1203"/>
        <end position="1233"/>
    </location>
</feature>
<feature type="domain" description="C2" evidence="13">
    <location>
        <begin position="496"/>
        <end position="617"/>
    </location>
</feature>
<dbReference type="CDD" id="cd04052">
    <property type="entry name" value="C2B_Tricalbin-like"/>
    <property type="match status" value="1"/>
</dbReference>
<dbReference type="Pfam" id="PF25331">
    <property type="entry name" value="C2_Mug190_3rd"/>
    <property type="match status" value="1"/>
</dbReference>
<dbReference type="PANTHER" id="PTHR47348">
    <property type="entry name" value="MEIOTICALLY UP-REGULATED GENE 190 PROTEIN"/>
    <property type="match status" value="1"/>
</dbReference>
<evidence type="ECO:0000256" key="10">
    <source>
        <dbReference type="ARBA" id="ARBA00023136"/>
    </source>
</evidence>
<dbReference type="Pfam" id="PF25669">
    <property type="entry name" value="SMP_MUG190-like"/>
    <property type="match status" value="1"/>
</dbReference>
<organism evidence="15 16">
    <name type="scientific">Ascosphaera apis ARSEF 7405</name>
    <dbReference type="NCBI Taxonomy" id="392613"/>
    <lineage>
        <taxon>Eukaryota</taxon>
        <taxon>Fungi</taxon>
        <taxon>Dikarya</taxon>
        <taxon>Ascomycota</taxon>
        <taxon>Pezizomycotina</taxon>
        <taxon>Eurotiomycetes</taxon>
        <taxon>Eurotiomycetidae</taxon>
        <taxon>Onygenales</taxon>
        <taxon>Ascosphaeraceae</taxon>
        <taxon>Ascosphaera</taxon>
    </lineage>
</organism>
<dbReference type="CDD" id="cd04041">
    <property type="entry name" value="C2A_fungal"/>
    <property type="match status" value="1"/>
</dbReference>
<dbReference type="GO" id="GO:0061817">
    <property type="term" value="P:endoplasmic reticulum-plasma membrane tethering"/>
    <property type="evidence" value="ECO:0007669"/>
    <property type="project" value="InterPro"/>
</dbReference>